<dbReference type="FunFam" id="1.10.340.70:FF:000003">
    <property type="entry name" value="Protein CBG25708"/>
    <property type="match status" value="1"/>
</dbReference>
<organism evidence="2 3">
    <name type="scientific">Paramuricea clavata</name>
    <name type="common">Red gorgonian</name>
    <name type="synonym">Violescent sea-whip</name>
    <dbReference type="NCBI Taxonomy" id="317549"/>
    <lineage>
        <taxon>Eukaryota</taxon>
        <taxon>Metazoa</taxon>
        <taxon>Cnidaria</taxon>
        <taxon>Anthozoa</taxon>
        <taxon>Octocorallia</taxon>
        <taxon>Malacalcyonacea</taxon>
        <taxon>Plexauridae</taxon>
        <taxon>Paramuricea</taxon>
    </lineage>
</organism>
<dbReference type="InterPro" id="IPR012337">
    <property type="entry name" value="RNaseH-like_sf"/>
</dbReference>
<reference evidence="2" key="1">
    <citation type="submission" date="2020-04" db="EMBL/GenBank/DDBJ databases">
        <authorList>
            <person name="Alioto T."/>
            <person name="Alioto T."/>
            <person name="Gomez Garrido J."/>
        </authorList>
    </citation>
    <scope>NUCLEOTIDE SEQUENCE</scope>
    <source>
        <strain evidence="2">A484AB</strain>
    </source>
</reference>
<dbReference type="Pfam" id="PF00078">
    <property type="entry name" value="RVT_1"/>
    <property type="match status" value="1"/>
</dbReference>
<dbReference type="Pfam" id="PF00665">
    <property type="entry name" value="rve"/>
    <property type="match status" value="1"/>
</dbReference>
<feature type="region of interest" description="Disordered" evidence="1">
    <location>
        <begin position="337"/>
        <end position="359"/>
    </location>
</feature>
<feature type="compositionally biased region" description="Polar residues" evidence="1">
    <location>
        <begin position="348"/>
        <end position="359"/>
    </location>
</feature>
<gene>
    <name evidence="2" type="ORF">PACLA_8A085308</name>
</gene>
<keyword evidence="3" id="KW-1185">Reference proteome</keyword>
<dbReference type="OrthoDB" id="5989411at2759"/>
<evidence type="ECO:0000313" key="2">
    <source>
        <dbReference type="EMBL" id="CAB4037561.1"/>
    </source>
</evidence>
<dbReference type="PROSITE" id="PS50994">
    <property type="entry name" value="INTEGRASE"/>
    <property type="match status" value="1"/>
</dbReference>
<dbReference type="Gene3D" id="3.30.70.270">
    <property type="match status" value="1"/>
</dbReference>
<dbReference type="Pfam" id="PF17921">
    <property type="entry name" value="Integrase_H2C2"/>
    <property type="match status" value="1"/>
</dbReference>
<dbReference type="PANTHER" id="PTHR37984">
    <property type="entry name" value="PROTEIN CBG26694"/>
    <property type="match status" value="1"/>
</dbReference>
<dbReference type="PANTHER" id="PTHR37984:SF5">
    <property type="entry name" value="PROTEIN NYNRIN-LIKE"/>
    <property type="match status" value="1"/>
</dbReference>
<evidence type="ECO:0000313" key="3">
    <source>
        <dbReference type="Proteomes" id="UP001152795"/>
    </source>
</evidence>
<proteinExistence type="predicted"/>
<dbReference type="InterPro" id="IPR041588">
    <property type="entry name" value="Integrase_H2C2"/>
</dbReference>
<dbReference type="InterPro" id="IPR001584">
    <property type="entry name" value="Integrase_cat-core"/>
</dbReference>
<dbReference type="InterPro" id="IPR000477">
    <property type="entry name" value="RT_dom"/>
</dbReference>
<feature type="non-terminal residue" evidence="2">
    <location>
        <position position="1"/>
    </location>
</feature>
<dbReference type="EMBL" id="CACRXK020023227">
    <property type="protein sequence ID" value="CAB4037561.1"/>
    <property type="molecule type" value="Genomic_DNA"/>
</dbReference>
<protein>
    <submittedName>
        <fullName evidence="2">Gypsy-18 is</fullName>
    </submittedName>
</protein>
<dbReference type="SUPFAM" id="SSF56672">
    <property type="entry name" value="DNA/RNA polymerases"/>
    <property type="match status" value="1"/>
</dbReference>
<dbReference type="AlphaFoldDB" id="A0A6S7K2D6"/>
<name>A0A6S7K2D6_PARCT</name>
<dbReference type="InterPro" id="IPR050951">
    <property type="entry name" value="Retrovirus_Pol_polyprotein"/>
</dbReference>
<dbReference type="SUPFAM" id="SSF53098">
    <property type="entry name" value="Ribonuclease H-like"/>
    <property type="match status" value="1"/>
</dbReference>
<comment type="caution">
    <text evidence="2">The sequence shown here is derived from an EMBL/GenBank/DDBJ whole genome shotgun (WGS) entry which is preliminary data.</text>
</comment>
<dbReference type="GO" id="GO:0003676">
    <property type="term" value="F:nucleic acid binding"/>
    <property type="evidence" value="ECO:0007669"/>
    <property type="project" value="InterPro"/>
</dbReference>
<dbReference type="Gene3D" id="1.10.340.70">
    <property type="match status" value="1"/>
</dbReference>
<dbReference type="Gene3D" id="3.10.10.10">
    <property type="entry name" value="HIV Type 1 Reverse Transcriptase, subunit A, domain 1"/>
    <property type="match status" value="1"/>
</dbReference>
<evidence type="ECO:0000256" key="1">
    <source>
        <dbReference type="SAM" id="MobiDB-lite"/>
    </source>
</evidence>
<dbReference type="Proteomes" id="UP001152795">
    <property type="component" value="Unassembled WGS sequence"/>
</dbReference>
<accession>A0A6S7K2D6</accession>
<dbReference type="InterPro" id="IPR043502">
    <property type="entry name" value="DNA/RNA_pol_sf"/>
</dbReference>
<dbReference type="GO" id="GO:0015074">
    <property type="term" value="P:DNA integration"/>
    <property type="evidence" value="ECO:0007669"/>
    <property type="project" value="InterPro"/>
</dbReference>
<dbReference type="InterPro" id="IPR036397">
    <property type="entry name" value="RNaseH_sf"/>
</dbReference>
<sequence length="359" mass="41090">MLTGSKVFSKLDLSHAYAQLNVDKESQEYLTINTHKGLYSYTKLPYGVKSAPKIFQSKMDQILQGIEKCVCKQDDILIGGNDWRESEDIRLPHQNSTIGSESAIYQVSAIDDDFPMTAKYIGKATKVDSVLCKVYYYAVSGWPENCQDENLRPYHNRKLELSCEQDCVLWGSRVVIPAVFREKMLNELHWEHPGVCGMKAIARTCVWWSKMDEDIERAVKGCTVWQSVRNTPPHAPLIPWKWPTRPFQRVHIDFCQEGKDYFLVVIDSHSKWIIEVKHMTSTTTQRSLDELRLIFTVYGLPEEVVSDNGSQFTATDFVEFMNKNGIKHTLVPPYHSQSNGAAERYRTTPHSTTAQVVEG</sequence>
<dbReference type="Gene3D" id="3.30.420.10">
    <property type="entry name" value="Ribonuclease H-like superfamily/Ribonuclease H"/>
    <property type="match status" value="1"/>
</dbReference>
<dbReference type="InterPro" id="IPR043128">
    <property type="entry name" value="Rev_trsase/Diguanyl_cyclase"/>
</dbReference>